<reference evidence="1" key="1">
    <citation type="submission" date="2021-03" db="EMBL/GenBank/DDBJ databases">
        <authorList>
            <consortium name="DOE Joint Genome Institute"/>
            <person name="Ahrendt S."/>
            <person name="Looney B.P."/>
            <person name="Miyauchi S."/>
            <person name="Morin E."/>
            <person name="Drula E."/>
            <person name="Courty P.E."/>
            <person name="Chicoki N."/>
            <person name="Fauchery L."/>
            <person name="Kohler A."/>
            <person name="Kuo A."/>
            <person name="Labutti K."/>
            <person name="Pangilinan J."/>
            <person name="Lipzen A."/>
            <person name="Riley R."/>
            <person name="Andreopoulos W."/>
            <person name="He G."/>
            <person name="Johnson J."/>
            <person name="Barry K.W."/>
            <person name="Grigoriev I.V."/>
            <person name="Nagy L."/>
            <person name="Hibbett D."/>
            <person name="Henrissat B."/>
            <person name="Matheny P.B."/>
            <person name="Labbe J."/>
            <person name="Martin F."/>
        </authorList>
    </citation>
    <scope>NUCLEOTIDE SEQUENCE</scope>
    <source>
        <strain evidence="1">HHB10654</strain>
    </source>
</reference>
<gene>
    <name evidence="1" type="ORF">BV25DRAFT_1842988</name>
</gene>
<evidence type="ECO:0000313" key="2">
    <source>
        <dbReference type="Proteomes" id="UP000814140"/>
    </source>
</evidence>
<organism evidence="1 2">
    <name type="scientific">Artomyces pyxidatus</name>
    <dbReference type="NCBI Taxonomy" id="48021"/>
    <lineage>
        <taxon>Eukaryota</taxon>
        <taxon>Fungi</taxon>
        <taxon>Dikarya</taxon>
        <taxon>Basidiomycota</taxon>
        <taxon>Agaricomycotina</taxon>
        <taxon>Agaricomycetes</taxon>
        <taxon>Russulales</taxon>
        <taxon>Auriscalpiaceae</taxon>
        <taxon>Artomyces</taxon>
    </lineage>
</organism>
<accession>A0ACB8SGL9</accession>
<protein>
    <submittedName>
        <fullName evidence="1">Uncharacterized protein</fullName>
    </submittedName>
</protein>
<comment type="caution">
    <text evidence="1">The sequence shown here is derived from an EMBL/GenBank/DDBJ whole genome shotgun (WGS) entry which is preliminary data.</text>
</comment>
<proteinExistence type="predicted"/>
<reference evidence="1" key="2">
    <citation type="journal article" date="2022" name="New Phytol.">
        <title>Evolutionary transition to the ectomycorrhizal habit in the genomes of a hyperdiverse lineage of mushroom-forming fungi.</title>
        <authorList>
            <person name="Looney B."/>
            <person name="Miyauchi S."/>
            <person name="Morin E."/>
            <person name="Drula E."/>
            <person name="Courty P.E."/>
            <person name="Kohler A."/>
            <person name="Kuo A."/>
            <person name="LaButti K."/>
            <person name="Pangilinan J."/>
            <person name="Lipzen A."/>
            <person name="Riley R."/>
            <person name="Andreopoulos W."/>
            <person name="He G."/>
            <person name="Johnson J."/>
            <person name="Nolan M."/>
            <person name="Tritt A."/>
            <person name="Barry K.W."/>
            <person name="Grigoriev I.V."/>
            <person name="Nagy L.G."/>
            <person name="Hibbett D."/>
            <person name="Henrissat B."/>
            <person name="Matheny P.B."/>
            <person name="Labbe J."/>
            <person name="Martin F.M."/>
        </authorList>
    </citation>
    <scope>NUCLEOTIDE SEQUENCE</scope>
    <source>
        <strain evidence="1">HHB10654</strain>
    </source>
</reference>
<name>A0ACB8SGL9_9AGAM</name>
<keyword evidence="2" id="KW-1185">Reference proteome</keyword>
<dbReference type="EMBL" id="MU277293">
    <property type="protein sequence ID" value="KAI0055417.1"/>
    <property type="molecule type" value="Genomic_DNA"/>
</dbReference>
<sequence>MSSSAVSISRDMTVPSYLHRIRTCSSAFLQYERLNRTLEVWYWPVNEARERIPLSDLEDHRVSHSLKGPYCLCPLIGRFDGSDPDSKASISLRTTGRFSGQYVTSCKHDRCGYFVPIERFYTNRGLPVRLYPLRDQDEISIQPRAQPPTVTALLLQMDSHSSPGLSDHQLEKLLVRTSSDGHIASLYLDGGQMFQPEGGTGDTGIEHELFNNQEVYTVVYSYELLRYLSMSFTLVIRGLRDLVIRKRDQPGLSFAGGVSSHWQWNHVRVNVGANGRLAASRP</sequence>
<dbReference type="Proteomes" id="UP000814140">
    <property type="component" value="Unassembled WGS sequence"/>
</dbReference>
<evidence type="ECO:0000313" key="1">
    <source>
        <dbReference type="EMBL" id="KAI0055417.1"/>
    </source>
</evidence>